<accession>V4T2T3</accession>
<dbReference type="Proteomes" id="UP000030687">
    <property type="component" value="Unassembled WGS sequence"/>
</dbReference>
<dbReference type="AlphaFoldDB" id="V4T2T3"/>
<dbReference type="OMA" id="FMKFAIA"/>
<dbReference type="InParanoid" id="V4T2T3"/>
<proteinExistence type="predicted"/>
<dbReference type="InterPro" id="IPR029480">
    <property type="entry name" value="Transpos_assoc"/>
</dbReference>
<name>V4T2T3_CITCL</name>
<evidence type="ECO:0000259" key="1">
    <source>
        <dbReference type="Pfam" id="PF13963"/>
    </source>
</evidence>
<feature type="domain" description="Transposase-associated" evidence="1">
    <location>
        <begin position="3"/>
        <end position="65"/>
    </location>
</feature>
<protein>
    <recommendedName>
        <fullName evidence="1">Transposase-associated domain-containing protein</fullName>
    </recommendedName>
</protein>
<evidence type="ECO:0000313" key="2">
    <source>
        <dbReference type="EMBL" id="ESR54513.1"/>
    </source>
</evidence>
<dbReference type="Pfam" id="PF13963">
    <property type="entry name" value="Transpos_assoc"/>
    <property type="match status" value="1"/>
</dbReference>
<keyword evidence="3" id="KW-1185">Reference proteome</keyword>
<evidence type="ECO:0000313" key="3">
    <source>
        <dbReference type="Proteomes" id="UP000030687"/>
    </source>
</evidence>
<organism evidence="2 3">
    <name type="scientific">Citrus clementina</name>
    <name type="common">Clementine</name>
    <name type="synonym">Citrus deliciosa x Citrus sinensis</name>
    <dbReference type="NCBI Taxonomy" id="85681"/>
    <lineage>
        <taxon>Eukaryota</taxon>
        <taxon>Viridiplantae</taxon>
        <taxon>Streptophyta</taxon>
        <taxon>Embryophyta</taxon>
        <taxon>Tracheophyta</taxon>
        <taxon>Spermatophyta</taxon>
        <taxon>Magnoliopsida</taxon>
        <taxon>eudicotyledons</taxon>
        <taxon>Gunneridae</taxon>
        <taxon>Pentapetalae</taxon>
        <taxon>rosids</taxon>
        <taxon>malvids</taxon>
        <taxon>Sapindales</taxon>
        <taxon>Rutaceae</taxon>
        <taxon>Aurantioideae</taxon>
        <taxon>Citrus</taxon>
    </lineage>
</organism>
<gene>
    <name evidence="2" type="ORF">CICLE_v10023984mg</name>
</gene>
<reference evidence="2 3" key="1">
    <citation type="submission" date="2013-10" db="EMBL/GenBank/DDBJ databases">
        <authorList>
            <consortium name="International Citrus Genome Consortium"/>
            <person name="Jenkins J."/>
            <person name="Schmutz J."/>
            <person name="Prochnik S."/>
            <person name="Rokhsar D."/>
            <person name="Gmitter F."/>
            <person name="Ollitrault P."/>
            <person name="Machado M."/>
            <person name="Talon M."/>
            <person name="Wincker P."/>
            <person name="Jaillon O."/>
            <person name="Morgante M."/>
        </authorList>
    </citation>
    <scope>NUCLEOTIDE SEQUENCE</scope>
    <source>
        <strain evidence="3">cv. Clemenules</strain>
    </source>
</reference>
<sequence length="66" mass="7636">MNYSKTTKKFEDGVEKFMKFAIANTKGSSVIRCLSTKCMNLSFRTDKVVREHLSFHGFDVSYTTWS</sequence>
<dbReference type="KEGG" id="cic:CICLE_v10023984mg"/>
<dbReference type="EMBL" id="KI536661">
    <property type="protein sequence ID" value="ESR54513.1"/>
    <property type="molecule type" value="Genomic_DNA"/>
</dbReference>
<dbReference type="Gramene" id="ESR54513">
    <property type="protein sequence ID" value="ESR54513"/>
    <property type="gene ID" value="CICLE_v10023984mg"/>
</dbReference>